<keyword evidence="1" id="KW-0472">Membrane</keyword>
<feature type="transmembrane region" description="Helical" evidence="1">
    <location>
        <begin position="83"/>
        <end position="110"/>
    </location>
</feature>
<keyword evidence="1" id="KW-0812">Transmembrane</keyword>
<proteinExistence type="predicted"/>
<reference evidence="2 3" key="1">
    <citation type="submission" date="2017-01" db="EMBL/GenBank/DDBJ databases">
        <title>A new Hymenobacter.</title>
        <authorList>
            <person name="Liang Y."/>
            <person name="Feng F."/>
        </authorList>
    </citation>
    <scope>NUCLEOTIDE SEQUENCE [LARGE SCALE GENOMIC DNA]</scope>
    <source>
        <strain evidence="2">MIMBbqt21</strain>
    </source>
</reference>
<evidence type="ECO:0000313" key="2">
    <source>
        <dbReference type="EMBL" id="OUJ74063.1"/>
    </source>
</evidence>
<evidence type="ECO:0000256" key="1">
    <source>
        <dbReference type="SAM" id="Phobius"/>
    </source>
</evidence>
<keyword evidence="3" id="KW-1185">Reference proteome</keyword>
<dbReference type="OrthoDB" id="770034at2"/>
<name>A0A243WEC8_9BACT</name>
<keyword evidence="1" id="KW-1133">Transmembrane helix</keyword>
<gene>
    <name evidence="2" type="ORF">BXP70_09970</name>
</gene>
<feature type="transmembrane region" description="Helical" evidence="1">
    <location>
        <begin position="20"/>
        <end position="38"/>
    </location>
</feature>
<accession>A0A243WEC8</accession>
<protein>
    <submittedName>
        <fullName evidence="2">Potassium transporter KefB</fullName>
    </submittedName>
</protein>
<evidence type="ECO:0000313" key="3">
    <source>
        <dbReference type="Proteomes" id="UP000194873"/>
    </source>
</evidence>
<feature type="transmembrane region" description="Helical" evidence="1">
    <location>
        <begin position="50"/>
        <end position="71"/>
    </location>
</feature>
<comment type="caution">
    <text evidence="2">The sequence shown here is derived from an EMBL/GenBank/DDBJ whole genome shotgun (WGS) entry which is preliminary data.</text>
</comment>
<dbReference type="AlphaFoldDB" id="A0A243WEC8"/>
<dbReference type="Proteomes" id="UP000194873">
    <property type="component" value="Unassembled WGS sequence"/>
</dbReference>
<dbReference type="EMBL" id="MTSE01000004">
    <property type="protein sequence ID" value="OUJ74063.1"/>
    <property type="molecule type" value="Genomic_DNA"/>
</dbReference>
<dbReference type="RefSeq" id="WP_086593913.1">
    <property type="nucleotide sequence ID" value="NZ_MTSE01000004.1"/>
</dbReference>
<sequence>MHAPNQFQQPLHAASLGKRALQGAAIALVLIAVFLLNAGAPDPRWPKFWMIRPLLVVPAAGAVGGIFYYFMDYLRYQGGWKKAVAILASLLVYLVGLWVGTVLGLVGTMWD</sequence>
<organism evidence="2 3">
    <name type="scientific">Hymenobacter crusticola</name>
    <dbReference type="NCBI Taxonomy" id="1770526"/>
    <lineage>
        <taxon>Bacteria</taxon>
        <taxon>Pseudomonadati</taxon>
        <taxon>Bacteroidota</taxon>
        <taxon>Cytophagia</taxon>
        <taxon>Cytophagales</taxon>
        <taxon>Hymenobacteraceae</taxon>
        <taxon>Hymenobacter</taxon>
    </lineage>
</organism>